<dbReference type="EMBL" id="FLLR01000241">
    <property type="protein sequence ID" value="SBO15132.1"/>
    <property type="molecule type" value="Genomic_DNA"/>
</dbReference>
<dbReference type="AlphaFoldDB" id="A0AA45ZI82"/>
<proteinExistence type="predicted"/>
<organism evidence="1 2">
    <name type="scientific">Anaplasma phagocytophilum</name>
    <name type="common">Ehrlichia phagocytophila</name>
    <dbReference type="NCBI Taxonomy" id="948"/>
    <lineage>
        <taxon>Bacteria</taxon>
        <taxon>Pseudomonadati</taxon>
        <taxon>Pseudomonadota</taxon>
        <taxon>Alphaproteobacteria</taxon>
        <taxon>Rickettsiales</taxon>
        <taxon>Anaplasmataceae</taxon>
        <taxon>Anaplasma</taxon>
        <taxon>phagocytophilum group</taxon>
    </lineage>
</organism>
<protein>
    <submittedName>
        <fullName evidence="1">Uncharacterized protein</fullName>
    </submittedName>
</protein>
<evidence type="ECO:0000313" key="1">
    <source>
        <dbReference type="EMBL" id="SBO15132.1"/>
    </source>
</evidence>
<name>A0AA45ZI82_ANAPH</name>
<gene>
    <name evidence="1" type="ORF">ANAPC1_01514</name>
</gene>
<dbReference type="Proteomes" id="UP000078419">
    <property type="component" value="Unassembled WGS sequence"/>
</dbReference>
<comment type="caution">
    <text evidence="1">The sequence shown here is derived from an EMBL/GenBank/DDBJ whole genome shotgun (WGS) entry which is preliminary data.</text>
</comment>
<sequence length="64" mass="7111">MSMGQYWNGSRDDCKRKDLKTNRHISIQSSSICNLGLKQNGKRACCGGRIQSSRLRGGPKVAEK</sequence>
<reference evidence="2" key="1">
    <citation type="submission" date="2016-03" db="EMBL/GenBank/DDBJ databases">
        <authorList>
            <person name="Loux Valentin"/>
        </authorList>
    </citation>
    <scope>NUCLEOTIDE SEQUENCE [LARGE SCALE GENOMIC DNA]</scope>
    <source>
        <strain evidence="2">C1</strain>
    </source>
</reference>
<evidence type="ECO:0000313" key="2">
    <source>
        <dbReference type="Proteomes" id="UP000078419"/>
    </source>
</evidence>
<accession>A0AA45ZI82</accession>